<dbReference type="EMBL" id="JBFARM010000004">
    <property type="protein sequence ID" value="MEV4286891.1"/>
    <property type="molecule type" value="Genomic_DNA"/>
</dbReference>
<comment type="caution">
    <text evidence="1">The sequence shown here is derived from an EMBL/GenBank/DDBJ whole genome shotgun (WGS) entry which is preliminary data.</text>
</comment>
<evidence type="ECO:0000313" key="2">
    <source>
        <dbReference type="Proteomes" id="UP001552427"/>
    </source>
</evidence>
<keyword evidence="2" id="KW-1185">Reference proteome</keyword>
<reference evidence="1 2" key="1">
    <citation type="submission" date="2024-06" db="EMBL/GenBank/DDBJ databases">
        <title>The Natural Products Discovery Center: Release of the First 8490 Sequenced Strains for Exploring Actinobacteria Biosynthetic Diversity.</title>
        <authorList>
            <person name="Kalkreuter E."/>
            <person name="Kautsar S.A."/>
            <person name="Yang D."/>
            <person name="Bader C.D."/>
            <person name="Teijaro C.N."/>
            <person name="Fluegel L."/>
            <person name="Davis C.M."/>
            <person name="Simpson J.R."/>
            <person name="Lauterbach L."/>
            <person name="Steele A.D."/>
            <person name="Gui C."/>
            <person name="Meng S."/>
            <person name="Li G."/>
            <person name="Viehrig K."/>
            <person name="Ye F."/>
            <person name="Su P."/>
            <person name="Kiefer A.F."/>
            <person name="Nichols A."/>
            <person name="Cepeda A.J."/>
            <person name="Yan W."/>
            <person name="Fan B."/>
            <person name="Jiang Y."/>
            <person name="Adhikari A."/>
            <person name="Zheng C.-J."/>
            <person name="Schuster L."/>
            <person name="Cowan T.M."/>
            <person name="Smanski M.J."/>
            <person name="Chevrette M.G."/>
            <person name="De Carvalho L.P.S."/>
            <person name="Shen B."/>
        </authorList>
    </citation>
    <scope>NUCLEOTIDE SEQUENCE [LARGE SCALE GENOMIC DNA]</scope>
    <source>
        <strain evidence="1 2">NPDC049574</strain>
    </source>
</reference>
<dbReference type="Proteomes" id="UP001552427">
    <property type="component" value="Unassembled WGS sequence"/>
</dbReference>
<gene>
    <name evidence="1" type="ORF">AB0K40_15415</name>
</gene>
<dbReference type="RefSeq" id="WP_364449602.1">
    <property type="nucleotide sequence ID" value="NZ_JBFARM010000004.1"/>
</dbReference>
<evidence type="ECO:0000313" key="1">
    <source>
        <dbReference type="EMBL" id="MEV4286891.1"/>
    </source>
</evidence>
<accession>A0ABV3H2X6</accession>
<sequence length="67" mass="7618">MDPDLYLYVERARARELRAEAARHRATACPRPAPGPRPWRARLGWALVETGLRLVHTGTPPRHATDH</sequence>
<protein>
    <submittedName>
        <fullName evidence="1">Uncharacterized protein</fullName>
    </submittedName>
</protein>
<proteinExistence type="predicted"/>
<organism evidence="1 2">
    <name type="scientific">Nonomuraea bangladeshensis</name>
    <dbReference type="NCBI Taxonomy" id="404385"/>
    <lineage>
        <taxon>Bacteria</taxon>
        <taxon>Bacillati</taxon>
        <taxon>Actinomycetota</taxon>
        <taxon>Actinomycetes</taxon>
        <taxon>Streptosporangiales</taxon>
        <taxon>Streptosporangiaceae</taxon>
        <taxon>Nonomuraea</taxon>
    </lineage>
</organism>
<name>A0ABV3H2X6_9ACTN</name>